<feature type="transmembrane region" description="Helical" evidence="1">
    <location>
        <begin position="64"/>
        <end position="84"/>
    </location>
</feature>
<dbReference type="Proteomes" id="UP000569914">
    <property type="component" value="Unassembled WGS sequence"/>
</dbReference>
<keyword evidence="3" id="KW-1185">Reference proteome</keyword>
<feature type="transmembrane region" description="Helical" evidence="1">
    <location>
        <begin position="357"/>
        <end position="382"/>
    </location>
</feature>
<keyword evidence="1" id="KW-0812">Transmembrane</keyword>
<gene>
    <name evidence="2" type="ORF">BKA15_003278</name>
</gene>
<feature type="transmembrane region" description="Helical" evidence="1">
    <location>
        <begin position="323"/>
        <end position="345"/>
    </location>
</feature>
<name>A0A7Y9I7X0_9ACTN</name>
<evidence type="ECO:0000313" key="3">
    <source>
        <dbReference type="Proteomes" id="UP000569914"/>
    </source>
</evidence>
<sequence>METSTDPRPTAPSRRPRIVWLLALVASVGAAVIGVVWLVLPGSYPYGRGDIVRTGFNYLIEREAGAVIALIAGAVGIVVAVLGLSRPRSRVLTMIAGIGAGAEALCFAFVLGDGAVMSALGYVVALGVPAAAVVIIVLVSRRSPRTGIVIVGCAVLLGVASAISGVLGAAVGGAATYLGNLATGVGRYELRLLWPVGWLAGAACWAIAAAGTLAGARTTAPRASWARPESAARWGKVATIIAAIGPIPYGFARLTWLTPWPLGGPGIEELVISMPLDAATRLQGFLFAPAVAVGVILTLGLISRWGEVFPRWVPVLAGRPVPVLLAVIPGGLVAALVTISAPGMLLGPILENSPADLAYSMIGMPFWLWGPMLGAAVFAYWLRRWPVGSEPQLGHGGDDLVGGGQPARRGDTGVADHGHAGGLAGRHTVRAVLHLDAALG</sequence>
<feature type="transmembrane region" description="Helical" evidence="1">
    <location>
        <begin position="146"/>
        <end position="172"/>
    </location>
</feature>
<feature type="transmembrane region" description="Helical" evidence="1">
    <location>
        <begin position="282"/>
        <end position="302"/>
    </location>
</feature>
<organism evidence="2 3">
    <name type="scientific">Microlunatus parietis</name>
    <dbReference type="NCBI Taxonomy" id="682979"/>
    <lineage>
        <taxon>Bacteria</taxon>
        <taxon>Bacillati</taxon>
        <taxon>Actinomycetota</taxon>
        <taxon>Actinomycetes</taxon>
        <taxon>Propionibacteriales</taxon>
        <taxon>Propionibacteriaceae</taxon>
        <taxon>Microlunatus</taxon>
    </lineage>
</organism>
<feature type="transmembrane region" description="Helical" evidence="1">
    <location>
        <begin position="117"/>
        <end position="139"/>
    </location>
</feature>
<comment type="caution">
    <text evidence="2">The sequence shown here is derived from an EMBL/GenBank/DDBJ whole genome shotgun (WGS) entry which is preliminary data.</text>
</comment>
<feature type="transmembrane region" description="Helical" evidence="1">
    <location>
        <begin position="18"/>
        <end position="40"/>
    </location>
</feature>
<feature type="transmembrane region" description="Helical" evidence="1">
    <location>
        <begin position="91"/>
        <end position="111"/>
    </location>
</feature>
<protein>
    <submittedName>
        <fullName evidence="2">Uncharacterized protein</fullName>
    </submittedName>
</protein>
<keyword evidence="1" id="KW-0472">Membrane</keyword>
<evidence type="ECO:0000256" key="1">
    <source>
        <dbReference type="SAM" id="Phobius"/>
    </source>
</evidence>
<reference evidence="2 3" key="1">
    <citation type="submission" date="2020-07" db="EMBL/GenBank/DDBJ databases">
        <title>Sequencing the genomes of 1000 actinobacteria strains.</title>
        <authorList>
            <person name="Klenk H.-P."/>
        </authorList>
    </citation>
    <scope>NUCLEOTIDE SEQUENCE [LARGE SCALE GENOMIC DNA]</scope>
    <source>
        <strain evidence="2 3">DSM 22083</strain>
    </source>
</reference>
<feature type="transmembrane region" description="Helical" evidence="1">
    <location>
        <begin position="192"/>
        <end position="216"/>
    </location>
</feature>
<feature type="transmembrane region" description="Helical" evidence="1">
    <location>
        <begin position="237"/>
        <end position="256"/>
    </location>
</feature>
<keyword evidence="1" id="KW-1133">Transmembrane helix</keyword>
<dbReference type="EMBL" id="JACCBU010000001">
    <property type="protein sequence ID" value="NYE71949.1"/>
    <property type="molecule type" value="Genomic_DNA"/>
</dbReference>
<dbReference type="AlphaFoldDB" id="A0A7Y9I7X0"/>
<proteinExistence type="predicted"/>
<evidence type="ECO:0000313" key="2">
    <source>
        <dbReference type="EMBL" id="NYE71949.1"/>
    </source>
</evidence>
<accession>A0A7Y9I7X0</accession>